<proteinExistence type="predicted"/>
<keyword evidence="2 4" id="KW-0067">ATP-binding</keyword>
<name>A0ABW1GK06_9ACTN</name>
<dbReference type="InterPro" id="IPR017871">
    <property type="entry name" value="ABC_transporter-like_CS"/>
</dbReference>
<dbReference type="InterPro" id="IPR003439">
    <property type="entry name" value="ABC_transporter-like_ATP-bd"/>
</dbReference>
<dbReference type="Proteomes" id="UP001596200">
    <property type="component" value="Unassembled WGS sequence"/>
</dbReference>
<dbReference type="PROSITE" id="PS50893">
    <property type="entry name" value="ABC_TRANSPORTER_2"/>
    <property type="match status" value="1"/>
</dbReference>
<dbReference type="PANTHER" id="PTHR42794:SF2">
    <property type="entry name" value="ABC TRANSPORTER ATP-BINDING PROTEIN"/>
    <property type="match status" value="1"/>
</dbReference>
<dbReference type="SUPFAM" id="SSF52540">
    <property type="entry name" value="P-loop containing nucleoside triphosphate hydrolases"/>
    <property type="match status" value="1"/>
</dbReference>
<dbReference type="RefSeq" id="WP_344507708.1">
    <property type="nucleotide sequence ID" value="NZ_BAAATU010000003.1"/>
</dbReference>
<evidence type="ECO:0000256" key="1">
    <source>
        <dbReference type="ARBA" id="ARBA00022741"/>
    </source>
</evidence>
<protein>
    <submittedName>
        <fullName evidence="4">ABC transporter ATP-binding protein</fullName>
    </submittedName>
</protein>
<organism evidence="4 5">
    <name type="scientific">Streptomyces pulveraceus</name>
    <dbReference type="NCBI Taxonomy" id="68258"/>
    <lineage>
        <taxon>Bacteria</taxon>
        <taxon>Bacillati</taxon>
        <taxon>Actinomycetota</taxon>
        <taxon>Actinomycetes</taxon>
        <taxon>Kitasatosporales</taxon>
        <taxon>Streptomycetaceae</taxon>
        <taxon>Streptomyces</taxon>
    </lineage>
</organism>
<evidence type="ECO:0000313" key="4">
    <source>
        <dbReference type="EMBL" id="MFC5913952.1"/>
    </source>
</evidence>
<evidence type="ECO:0000256" key="2">
    <source>
        <dbReference type="ARBA" id="ARBA00022840"/>
    </source>
</evidence>
<dbReference type="Pfam" id="PF00005">
    <property type="entry name" value="ABC_tran"/>
    <property type="match status" value="1"/>
</dbReference>
<keyword evidence="5" id="KW-1185">Reference proteome</keyword>
<gene>
    <name evidence="4" type="ORF">ACFP1B_11000</name>
</gene>
<evidence type="ECO:0000313" key="5">
    <source>
        <dbReference type="Proteomes" id="UP001596200"/>
    </source>
</evidence>
<dbReference type="SMART" id="SM00382">
    <property type="entry name" value="AAA"/>
    <property type="match status" value="1"/>
</dbReference>
<comment type="caution">
    <text evidence="4">The sequence shown here is derived from an EMBL/GenBank/DDBJ whole genome shotgun (WGS) entry which is preliminary data.</text>
</comment>
<dbReference type="PANTHER" id="PTHR42794">
    <property type="entry name" value="HEMIN IMPORT ATP-BINDING PROTEIN HMUV"/>
    <property type="match status" value="1"/>
</dbReference>
<dbReference type="PROSITE" id="PS00211">
    <property type="entry name" value="ABC_TRANSPORTER_1"/>
    <property type="match status" value="1"/>
</dbReference>
<feature type="domain" description="ABC transporter" evidence="3">
    <location>
        <begin position="19"/>
        <end position="251"/>
    </location>
</feature>
<sequence length="285" mass="31229">MTSNRATTAHEGDPGGRGLSAEHISVTLGGARVVRDVSLKVADGRFVGVVGPNGCGKSTFLKSIYKVVAPDSGTAVLGGLDLLASRPGAVFTRLAVVAQFNDLSFDFTVAEMVAMGRTPHKRLLETTGERDREIVRRALRRVHMAEYAERSFRTLSGGERQRVVLARALAQEPAFLILDEPTNHLDIKHQLEIFSIVKELGIGVLAALHDLPMAASYCDELYVLKEGAVVTHGPPEEVLTRELVHEVYEVECETYLNPVTGRLAIAYLDEHNRCLATYDRPSRRV</sequence>
<evidence type="ECO:0000259" key="3">
    <source>
        <dbReference type="PROSITE" id="PS50893"/>
    </source>
</evidence>
<dbReference type="InterPro" id="IPR027417">
    <property type="entry name" value="P-loop_NTPase"/>
</dbReference>
<dbReference type="EMBL" id="JBHSPU010000011">
    <property type="protein sequence ID" value="MFC5913952.1"/>
    <property type="molecule type" value="Genomic_DNA"/>
</dbReference>
<dbReference type="InterPro" id="IPR003593">
    <property type="entry name" value="AAA+_ATPase"/>
</dbReference>
<accession>A0ABW1GK06</accession>
<reference evidence="5" key="1">
    <citation type="journal article" date="2019" name="Int. J. Syst. Evol. Microbiol.">
        <title>The Global Catalogue of Microorganisms (GCM) 10K type strain sequencing project: providing services to taxonomists for standard genome sequencing and annotation.</title>
        <authorList>
            <consortium name="The Broad Institute Genomics Platform"/>
            <consortium name="The Broad Institute Genome Sequencing Center for Infectious Disease"/>
            <person name="Wu L."/>
            <person name="Ma J."/>
        </authorList>
    </citation>
    <scope>NUCLEOTIDE SEQUENCE [LARGE SCALE GENOMIC DNA]</scope>
    <source>
        <strain evidence="5">JCM 4147</strain>
    </source>
</reference>
<dbReference type="GO" id="GO:0005524">
    <property type="term" value="F:ATP binding"/>
    <property type="evidence" value="ECO:0007669"/>
    <property type="project" value="UniProtKB-KW"/>
</dbReference>
<dbReference type="CDD" id="cd03214">
    <property type="entry name" value="ABC_Iron-Siderophores_B12_Hemin"/>
    <property type="match status" value="1"/>
</dbReference>
<keyword evidence="1" id="KW-0547">Nucleotide-binding</keyword>
<dbReference type="Gene3D" id="3.40.50.300">
    <property type="entry name" value="P-loop containing nucleotide triphosphate hydrolases"/>
    <property type="match status" value="1"/>
</dbReference>